<gene>
    <name evidence="2" type="ORF">CMMCAS07_06390</name>
</gene>
<protein>
    <recommendedName>
        <fullName evidence="1">Subtilisin-like protease fibronectin type-III domain-containing protein</fullName>
    </recommendedName>
</protein>
<evidence type="ECO:0000259" key="1">
    <source>
        <dbReference type="Pfam" id="PF17766"/>
    </source>
</evidence>
<evidence type="ECO:0000313" key="3">
    <source>
        <dbReference type="Proteomes" id="UP000195062"/>
    </source>
</evidence>
<accession>A0A251XM97</accession>
<dbReference type="Proteomes" id="UP000195062">
    <property type="component" value="Unassembled WGS sequence"/>
</dbReference>
<keyword evidence="3" id="KW-1185">Reference proteome</keyword>
<evidence type="ECO:0000313" key="2">
    <source>
        <dbReference type="EMBL" id="OUE04556.1"/>
    </source>
</evidence>
<reference evidence="2 3" key="1">
    <citation type="submission" date="2016-08" db="EMBL/GenBank/DDBJ databases">
        <title>Genome sequence of Clavibacter michiganensis subsp. michiganensis strain CASJ007.</title>
        <authorList>
            <person name="Thapa S.P."/>
            <person name="Coaker G."/>
        </authorList>
    </citation>
    <scope>NUCLEOTIDE SEQUENCE [LARGE SCALE GENOMIC DNA]</scope>
    <source>
        <strain evidence="2">CASJ007</strain>
    </source>
</reference>
<feature type="domain" description="Subtilisin-like protease fibronectin type-III" evidence="1">
    <location>
        <begin position="4"/>
        <end position="62"/>
    </location>
</feature>
<dbReference type="EMBL" id="MDHH01000001">
    <property type="protein sequence ID" value="OUE04556.1"/>
    <property type="molecule type" value="Genomic_DNA"/>
</dbReference>
<dbReference type="Pfam" id="PF17766">
    <property type="entry name" value="fn3_6"/>
    <property type="match status" value="1"/>
</dbReference>
<proteinExistence type="predicted"/>
<dbReference type="InterPro" id="IPR041469">
    <property type="entry name" value="Subtilisin-like_FN3"/>
</dbReference>
<comment type="caution">
    <text evidence="2">The sequence shown here is derived from an EMBL/GenBank/DDBJ whole genome shotgun (WGS) entry which is preliminary data.</text>
</comment>
<sequence length="113" mass="11359">MQGVAGADVTVSPARLTFTAPGQTRTFHVRIQAKVGASTGAWTTGSLTWTGPGGTVRSPVAVRPQELGVPSSVSGSGTSGSDATTLFDITVPADSTAPSASAPLAATSYRIRR</sequence>
<dbReference type="AlphaFoldDB" id="A0A251XM97"/>
<organism evidence="2 3">
    <name type="scientific">Clavibacter michiganensis subsp. michiganensis</name>
    <dbReference type="NCBI Taxonomy" id="33013"/>
    <lineage>
        <taxon>Bacteria</taxon>
        <taxon>Bacillati</taxon>
        <taxon>Actinomycetota</taxon>
        <taxon>Actinomycetes</taxon>
        <taxon>Micrococcales</taxon>
        <taxon>Microbacteriaceae</taxon>
        <taxon>Clavibacter</taxon>
    </lineage>
</organism>
<name>A0A251XM97_CLAMM</name>
<dbReference type="Gene3D" id="2.60.40.2310">
    <property type="match status" value="1"/>
</dbReference>